<feature type="transmembrane region" description="Helical" evidence="6">
    <location>
        <begin position="130"/>
        <end position="152"/>
    </location>
</feature>
<organism evidence="7 8">
    <name type="scientific">Alkalibacter rhizosphaerae</name>
    <dbReference type="NCBI Taxonomy" id="2815577"/>
    <lineage>
        <taxon>Bacteria</taxon>
        <taxon>Bacillati</taxon>
        <taxon>Bacillota</taxon>
        <taxon>Clostridia</taxon>
        <taxon>Eubacteriales</taxon>
        <taxon>Eubacteriaceae</taxon>
        <taxon>Alkalibacter</taxon>
    </lineage>
</organism>
<comment type="similarity">
    <text evidence="2">Belongs to the UPF0014 family.</text>
</comment>
<feature type="transmembrane region" description="Helical" evidence="6">
    <location>
        <begin position="223"/>
        <end position="247"/>
    </location>
</feature>
<dbReference type="RefSeq" id="WP_207300777.1">
    <property type="nucleotide sequence ID" value="NZ_CP071444.1"/>
</dbReference>
<evidence type="ECO:0000313" key="8">
    <source>
        <dbReference type="Proteomes" id="UP000663499"/>
    </source>
</evidence>
<evidence type="ECO:0000256" key="5">
    <source>
        <dbReference type="ARBA" id="ARBA00023136"/>
    </source>
</evidence>
<evidence type="ECO:0000256" key="1">
    <source>
        <dbReference type="ARBA" id="ARBA00004141"/>
    </source>
</evidence>
<keyword evidence="3 6" id="KW-0812">Transmembrane</keyword>
<feature type="transmembrane region" description="Helical" evidence="6">
    <location>
        <begin position="183"/>
        <end position="203"/>
    </location>
</feature>
<keyword evidence="4 6" id="KW-1133">Transmembrane helix</keyword>
<name>A0A975AIG2_9FIRM</name>
<dbReference type="GO" id="GO:0005886">
    <property type="term" value="C:plasma membrane"/>
    <property type="evidence" value="ECO:0007669"/>
    <property type="project" value="TreeGrafter"/>
</dbReference>
<evidence type="ECO:0000313" key="7">
    <source>
        <dbReference type="EMBL" id="QSX09442.1"/>
    </source>
</evidence>
<feature type="transmembrane region" description="Helical" evidence="6">
    <location>
        <begin position="38"/>
        <end position="59"/>
    </location>
</feature>
<feature type="transmembrane region" description="Helical" evidence="6">
    <location>
        <begin position="65"/>
        <end position="83"/>
    </location>
</feature>
<feature type="transmembrane region" description="Helical" evidence="6">
    <location>
        <begin position="6"/>
        <end position="26"/>
    </location>
</feature>
<dbReference type="KEGG" id="alka:J0B03_05095"/>
<dbReference type="Proteomes" id="UP000663499">
    <property type="component" value="Chromosome"/>
</dbReference>
<dbReference type="InterPro" id="IPR005226">
    <property type="entry name" value="UPF0014_fam"/>
</dbReference>
<evidence type="ECO:0000256" key="6">
    <source>
        <dbReference type="SAM" id="Phobius"/>
    </source>
</evidence>
<dbReference type="EMBL" id="CP071444">
    <property type="protein sequence ID" value="QSX09442.1"/>
    <property type="molecule type" value="Genomic_DNA"/>
</dbReference>
<gene>
    <name evidence="7" type="primary">fetB</name>
    <name evidence="7" type="ORF">J0B03_05095</name>
</gene>
<keyword evidence="5 6" id="KW-0472">Membrane</keyword>
<accession>A0A975AIG2</accession>
<evidence type="ECO:0000256" key="2">
    <source>
        <dbReference type="ARBA" id="ARBA00005268"/>
    </source>
</evidence>
<evidence type="ECO:0000256" key="4">
    <source>
        <dbReference type="ARBA" id="ARBA00022989"/>
    </source>
</evidence>
<dbReference type="Pfam" id="PF03649">
    <property type="entry name" value="UPF0014"/>
    <property type="match status" value="1"/>
</dbReference>
<evidence type="ECO:0000256" key="3">
    <source>
        <dbReference type="ARBA" id="ARBA00022692"/>
    </source>
</evidence>
<protein>
    <submittedName>
        <fullName evidence="7">Iron export ABC transporter permease subunit FetB</fullName>
    </submittedName>
</protein>
<sequence length="265" mass="29068">MDTVLKLQFSQLVAAYIFVVLVLVIVRRKGIPREKEILIATIRMTLQLVLTGYVLVYVFGSPSPMITLVILSAMEIFAVHNIIQRTKILLPFRLKRIIAFSMITGTVSCLLYFLLIVVGINPWYDPQYFIPLAGMLIGNSMTGISLGVGNLLEGMTSKKHLVEGALMLGATPKMATKEIVNNAFDSAILPTINSMVGMGIIFLPGMMTGQILSGTSPVTAIGYQIAIMMGILGSVSITVILFLHLGYRSFFNEQSQFVELEEATK</sequence>
<proteinExistence type="inferred from homology"/>
<feature type="transmembrane region" description="Helical" evidence="6">
    <location>
        <begin position="103"/>
        <end position="124"/>
    </location>
</feature>
<dbReference type="PANTHER" id="PTHR30028:SF0">
    <property type="entry name" value="PROTEIN ALUMINUM SENSITIVE 3"/>
    <property type="match status" value="1"/>
</dbReference>
<dbReference type="AlphaFoldDB" id="A0A975AIG2"/>
<dbReference type="PANTHER" id="PTHR30028">
    <property type="entry name" value="UPF0014 INNER MEMBRANE PROTEIN YBBM-RELATED"/>
    <property type="match status" value="1"/>
</dbReference>
<comment type="subcellular location">
    <subcellularLocation>
        <location evidence="1">Membrane</location>
        <topology evidence="1">Multi-pass membrane protein</topology>
    </subcellularLocation>
</comment>
<keyword evidence="8" id="KW-1185">Reference proteome</keyword>
<reference evidence="7" key="1">
    <citation type="submission" date="2021-03" db="EMBL/GenBank/DDBJ databases">
        <title>Alkalibacter marinus sp. nov., isolated from tidal flat sediment.</title>
        <authorList>
            <person name="Namirimu T."/>
            <person name="Yang J.-A."/>
            <person name="Yang S.-H."/>
            <person name="Kim Y.-J."/>
            <person name="Kwon K.K."/>
        </authorList>
    </citation>
    <scope>NUCLEOTIDE SEQUENCE</scope>
    <source>
        <strain evidence="7">ES005</strain>
    </source>
</reference>